<feature type="region of interest" description="Disordered" evidence="1">
    <location>
        <begin position="91"/>
        <end position="112"/>
    </location>
</feature>
<evidence type="ECO:0000256" key="1">
    <source>
        <dbReference type="SAM" id="MobiDB-lite"/>
    </source>
</evidence>
<sequence>MVGSAESWRTKLKKICGTGKGDFDSLPRPQKAQRAQEKGGQRPLPPPMNMSKGERLREVPRARDEARERGQHQCGAAEEFGFPGLCVDVQGGHGGVLSGKHTPPPLPRRRKS</sequence>
<feature type="region of interest" description="Disordered" evidence="1">
    <location>
        <begin position="1"/>
        <end position="75"/>
    </location>
</feature>
<organism evidence="2 3">
    <name type="scientific">Helicoverpa armigera</name>
    <name type="common">Cotton bollworm</name>
    <name type="synonym">Heliothis armigera</name>
    <dbReference type="NCBI Taxonomy" id="29058"/>
    <lineage>
        <taxon>Eukaryota</taxon>
        <taxon>Metazoa</taxon>
        <taxon>Ecdysozoa</taxon>
        <taxon>Arthropoda</taxon>
        <taxon>Hexapoda</taxon>
        <taxon>Insecta</taxon>
        <taxon>Pterygota</taxon>
        <taxon>Neoptera</taxon>
        <taxon>Endopterygota</taxon>
        <taxon>Lepidoptera</taxon>
        <taxon>Glossata</taxon>
        <taxon>Ditrysia</taxon>
        <taxon>Noctuoidea</taxon>
        <taxon>Noctuidae</taxon>
        <taxon>Heliothinae</taxon>
        <taxon>Helicoverpa</taxon>
    </lineage>
</organism>
<feature type="non-terminal residue" evidence="2">
    <location>
        <position position="112"/>
    </location>
</feature>
<proteinExistence type="predicted"/>
<accession>A0A2W1BNG0</accession>
<evidence type="ECO:0000313" key="3">
    <source>
        <dbReference type="Proteomes" id="UP000249218"/>
    </source>
</evidence>
<evidence type="ECO:0000313" key="2">
    <source>
        <dbReference type="EMBL" id="PZC73213.1"/>
    </source>
</evidence>
<keyword evidence="3" id="KW-1185">Reference proteome</keyword>
<name>A0A2W1BNG0_HELAM</name>
<gene>
    <name evidence="2" type="primary">HaOG209893</name>
    <name evidence="2" type="ORF">B5X24_HaOG209893</name>
</gene>
<dbReference type="AlphaFoldDB" id="A0A2W1BNG0"/>
<reference evidence="2 3" key="1">
    <citation type="journal article" date="2017" name="BMC Biol.">
        <title>Genomic innovations, transcriptional plasticity and gene loss underlying the evolution and divergence of two highly polyphagous and invasive Helicoverpa pest species.</title>
        <authorList>
            <person name="Pearce S.L."/>
            <person name="Clarke D.F."/>
            <person name="East P.D."/>
            <person name="Elfekih S."/>
            <person name="Gordon K.H."/>
            <person name="Jermiin L.S."/>
            <person name="McGaughran A."/>
            <person name="Oakeshott J.G."/>
            <person name="Papanikolaou A."/>
            <person name="Perera O.P."/>
            <person name="Rane R.V."/>
            <person name="Richards S."/>
            <person name="Tay W.T."/>
            <person name="Walsh T.K."/>
            <person name="Anderson A."/>
            <person name="Anderson C.J."/>
            <person name="Asgari S."/>
            <person name="Board P.G."/>
            <person name="Bretschneider A."/>
            <person name="Campbell P.M."/>
            <person name="Chertemps T."/>
            <person name="Christeller J.T."/>
            <person name="Coppin C.W."/>
            <person name="Downes S.J."/>
            <person name="Duan G."/>
            <person name="Farnsworth C.A."/>
            <person name="Good R.T."/>
            <person name="Han L.B."/>
            <person name="Han Y.C."/>
            <person name="Hatje K."/>
            <person name="Horne I."/>
            <person name="Huang Y.P."/>
            <person name="Hughes D.S."/>
            <person name="Jacquin-Joly E."/>
            <person name="James W."/>
            <person name="Jhangiani S."/>
            <person name="Kollmar M."/>
            <person name="Kuwar S.S."/>
            <person name="Li S."/>
            <person name="Liu N.Y."/>
            <person name="Maibeche M.T."/>
            <person name="Miller J.R."/>
            <person name="Montagne N."/>
            <person name="Perry T."/>
            <person name="Qu J."/>
            <person name="Song S.V."/>
            <person name="Sutton G.G."/>
            <person name="Vogel H."/>
            <person name="Walenz B.P."/>
            <person name="Xu W."/>
            <person name="Zhang H.J."/>
            <person name="Zou Z."/>
            <person name="Batterham P."/>
            <person name="Edwards O.R."/>
            <person name="Feyereisen R."/>
            <person name="Gibbs R.A."/>
            <person name="Heckel D.G."/>
            <person name="McGrath A."/>
            <person name="Robin C."/>
            <person name="Scherer S.E."/>
            <person name="Worley K.C."/>
            <person name="Wu Y.D."/>
        </authorList>
    </citation>
    <scope>NUCLEOTIDE SEQUENCE [LARGE SCALE GENOMIC DNA]</scope>
    <source>
        <strain evidence="2">Harm_GR_Male_#8</strain>
        <tissue evidence="2">Whole organism</tissue>
    </source>
</reference>
<dbReference type="Proteomes" id="UP000249218">
    <property type="component" value="Unassembled WGS sequence"/>
</dbReference>
<dbReference type="EMBL" id="KZ150119">
    <property type="protein sequence ID" value="PZC73213.1"/>
    <property type="molecule type" value="Genomic_DNA"/>
</dbReference>
<protein>
    <submittedName>
        <fullName evidence="2">Uncharacterized protein</fullName>
    </submittedName>
</protein>
<feature type="compositionally biased region" description="Basic and acidic residues" evidence="1">
    <location>
        <begin position="52"/>
        <end position="71"/>
    </location>
</feature>